<proteinExistence type="predicted"/>
<feature type="region of interest" description="Disordered" evidence="1">
    <location>
        <begin position="66"/>
        <end position="89"/>
    </location>
</feature>
<name>A0A5B7FV03_PORTR</name>
<evidence type="ECO:0000256" key="2">
    <source>
        <dbReference type="SAM" id="SignalP"/>
    </source>
</evidence>
<evidence type="ECO:0008006" key="5">
    <source>
        <dbReference type="Google" id="ProtNLM"/>
    </source>
</evidence>
<organism evidence="3 4">
    <name type="scientific">Portunus trituberculatus</name>
    <name type="common">Swimming crab</name>
    <name type="synonym">Neptunus trituberculatus</name>
    <dbReference type="NCBI Taxonomy" id="210409"/>
    <lineage>
        <taxon>Eukaryota</taxon>
        <taxon>Metazoa</taxon>
        <taxon>Ecdysozoa</taxon>
        <taxon>Arthropoda</taxon>
        <taxon>Crustacea</taxon>
        <taxon>Multicrustacea</taxon>
        <taxon>Malacostraca</taxon>
        <taxon>Eumalacostraca</taxon>
        <taxon>Eucarida</taxon>
        <taxon>Decapoda</taxon>
        <taxon>Pleocyemata</taxon>
        <taxon>Brachyura</taxon>
        <taxon>Eubrachyura</taxon>
        <taxon>Portunoidea</taxon>
        <taxon>Portunidae</taxon>
        <taxon>Portuninae</taxon>
        <taxon>Portunus</taxon>
    </lineage>
</organism>
<keyword evidence="2" id="KW-0732">Signal</keyword>
<accession>A0A5B7FV03</accession>
<dbReference type="Proteomes" id="UP000324222">
    <property type="component" value="Unassembled WGS sequence"/>
</dbReference>
<feature type="chain" id="PRO_5022829978" description="Secreted protein" evidence="2">
    <location>
        <begin position="26"/>
        <end position="117"/>
    </location>
</feature>
<comment type="caution">
    <text evidence="3">The sequence shown here is derived from an EMBL/GenBank/DDBJ whole genome shotgun (WGS) entry which is preliminary data.</text>
</comment>
<reference evidence="3 4" key="1">
    <citation type="submission" date="2019-05" db="EMBL/GenBank/DDBJ databases">
        <title>Another draft genome of Portunus trituberculatus and its Hox gene families provides insights of decapod evolution.</title>
        <authorList>
            <person name="Jeong J.-H."/>
            <person name="Song I."/>
            <person name="Kim S."/>
            <person name="Choi T."/>
            <person name="Kim D."/>
            <person name="Ryu S."/>
            <person name="Kim W."/>
        </authorList>
    </citation>
    <scope>NUCLEOTIDE SEQUENCE [LARGE SCALE GENOMIC DNA]</scope>
    <source>
        <tissue evidence="3">Muscle</tissue>
    </source>
</reference>
<dbReference type="AlphaFoldDB" id="A0A5B7FV03"/>
<evidence type="ECO:0000256" key="1">
    <source>
        <dbReference type="SAM" id="MobiDB-lite"/>
    </source>
</evidence>
<sequence>MFSHKHAATVLLRLVTTFAWRGVWMSPTAPRRPRAVPRRPSLDTHGEATRALLHAPTLRGMLYYPPHPTHPPAYPSLPPPREVCSSRSAPAHRKLPDIYQSLADSLDGVCLVRRGEF</sequence>
<dbReference type="EMBL" id="VSRR010008438">
    <property type="protein sequence ID" value="MPC48728.1"/>
    <property type="molecule type" value="Genomic_DNA"/>
</dbReference>
<keyword evidence="4" id="KW-1185">Reference proteome</keyword>
<feature type="compositionally biased region" description="Pro residues" evidence="1">
    <location>
        <begin position="66"/>
        <end position="81"/>
    </location>
</feature>
<protein>
    <recommendedName>
        <fullName evidence="5">Secreted protein</fullName>
    </recommendedName>
</protein>
<evidence type="ECO:0000313" key="3">
    <source>
        <dbReference type="EMBL" id="MPC48728.1"/>
    </source>
</evidence>
<evidence type="ECO:0000313" key="4">
    <source>
        <dbReference type="Proteomes" id="UP000324222"/>
    </source>
</evidence>
<feature type="signal peptide" evidence="2">
    <location>
        <begin position="1"/>
        <end position="25"/>
    </location>
</feature>
<gene>
    <name evidence="3" type="ORF">E2C01_042510</name>
</gene>